<organism evidence="1 2">
    <name type="scientific">Bos indicus x Bos taurus</name>
    <name type="common">Hybrid cattle</name>
    <dbReference type="NCBI Taxonomy" id="30522"/>
    <lineage>
        <taxon>Eukaryota</taxon>
        <taxon>Metazoa</taxon>
        <taxon>Chordata</taxon>
        <taxon>Craniata</taxon>
        <taxon>Vertebrata</taxon>
        <taxon>Euteleostomi</taxon>
        <taxon>Mammalia</taxon>
        <taxon>Eutheria</taxon>
        <taxon>Laurasiatheria</taxon>
        <taxon>Artiodactyla</taxon>
        <taxon>Ruminantia</taxon>
        <taxon>Pecora</taxon>
        <taxon>Bovidae</taxon>
        <taxon>Bovinae</taxon>
        <taxon>Bos</taxon>
    </lineage>
</organism>
<sequence>MGASLQPVEGKQHQAPLKLESSTLTCVNGPAPKQTGILVDVPAMLRSVLPWDLEDHLLLYSTQAHVHTKLCQLRDRRFLALICPAPQVWEKTDFPFSP</sequence>
<reference evidence="1" key="2">
    <citation type="submission" date="2025-08" db="UniProtKB">
        <authorList>
            <consortium name="Ensembl"/>
        </authorList>
    </citation>
    <scope>IDENTIFICATION</scope>
</reference>
<dbReference type="GeneTree" id="ENSGT00860000136008"/>
<protein>
    <submittedName>
        <fullName evidence="1">Uncharacterized LOC113895646</fullName>
    </submittedName>
</protein>
<name>A0A4W2HTW8_BOBOX</name>
<gene>
    <name evidence="1" type="primary">LOC113895646</name>
</gene>
<dbReference type="Proteomes" id="UP000429181">
    <property type="component" value="Chromosome 7"/>
</dbReference>
<evidence type="ECO:0000313" key="2">
    <source>
        <dbReference type="Proteomes" id="UP000429181"/>
    </source>
</evidence>
<dbReference type="AlphaFoldDB" id="A0A4W2HTW8"/>
<accession>A0A4W2HTW8</accession>
<dbReference type="Ensembl" id="ENSBIXT00005023922.1">
    <property type="protein sequence ID" value="ENSBIXP00005036391.1"/>
    <property type="gene ID" value="ENSBIXG00005017916.1"/>
</dbReference>
<evidence type="ECO:0000313" key="1">
    <source>
        <dbReference type="Ensembl" id="ENSBIXP00005036391.1"/>
    </source>
</evidence>
<proteinExistence type="predicted"/>
<reference evidence="1 2" key="1">
    <citation type="submission" date="2018-11" db="EMBL/GenBank/DDBJ databases">
        <title>Haplotype-resolved cattle genomes.</title>
        <authorList>
            <person name="Low W.Y."/>
            <person name="Tearle R."/>
            <person name="Bickhart D.M."/>
            <person name="Rosen B.D."/>
            <person name="Koren S."/>
            <person name="Rhie A."/>
            <person name="Hiendleder S."/>
            <person name="Phillippy A.M."/>
            <person name="Smith T.P.L."/>
            <person name="Williams J.L."/>
        </authorList>
    </citation>
    <scope>NUCLEOTIDE SEQUENCE [LARGE SCALE GENOMIC DNA]</scope>
</reference>